<comment type="subcellular location">
    <subcellularLocation>
        <location evidence="1">Cytoplasm</location>
        <location evidence="1">Myofibril</location>
        <location evidence="1">Sarcomere</location>
        <location evidence="1">Z line</location>
    </subcellularLocation>
    <subcellularLocation>
        <location evidence="3">Cytoplasmic granule</location>
    </subcellularLocation>
    <subcellularLocation>
        <location evidence="2">Nucleus</location>
        <location evidence="2">Cajal body</location>
    </subcellularLocation>
    <subcellularLocation>
        <location evidence="9">Nucleus</location>
        <location evidence="9">Gem</location>
    </subcellularLocation>
    <subcellularLocation>
        <location evidence="4">Perikaryon</location>
    </subcellularLocation>
</comment>
<accession>A0AAY4EUZ7</accession>
<dbReference type="GO" id="GO:0030018">
    <property type="term" value="C:Z disc"/>
    <property type="evidence" value="ECO:0007669"/>
    <property type="project" value="UniProtKB-SubCell"/>
</dbReference>
<evidence type="ECO:0000256" key="9">
    <source>
        <dbReference type="ARBA" id="ARBA00034695"/>
    </source>
</evidence>
<dbReference type="GeneID" id="114802576"/>
<reference evidence="12 13" key="1">
    <citation type="submission" date="2020-06" db="EMBL/GenBank/DDBJ databases">
        <authorList>
            <consortium name="Wellcome Sanger Institute Data Sharing"/>
        </authorList>
    </citation>
    <scope>NUCLEOTIDE SEQUENCE [LARGE SCALE GENOMIC DNA]</scope>
</reference>
<dbReference type="Proteomes" id="UP000694580">
    <property type="component" value="Chromosome 13"/>
</dbReference>
<evidence type="ECO:0000256" key="6">
    <source>
        <dbReference type="ARBA" id="ARBA00022664"/>
    </source>
</evidence>
<evidence type="ECO:0000259" key="11">
    <source>
        <dbReference type="PROSITE" id="PS50304"/>
    </source>
</evidence>
<evidence type="ECO:0000256" key="8">
    <source>
        <dbReference type="ARBA" id="ARBA00023242"/>
    </source>
</evidence>
<evidence type="ECO:0000256" key="3">
    <source>
        <dbReference type="ARBA" id="ARBA00004463"/>
    </source>
</evidence>
<keyword evidence="8" id="KW-0539">Nucleus</keyword>
<dbReference type="Pfam" id="PF06003">
    <property type="entry name" value="SMN_Tudor"/>
    <property type="match status" value="2"/>
</dbReference>
<keyword evidence="7" id="KW-0508">mRNA splicing</keyword>
<keyword evidence="6" id="KW-0507">mRNA processing</keyword>
<reference evidence="12" key="3">
    <citation type="submission" date="2025-09" db="UniProtKB">
        <authorList>
            <consortium name="Ensembl"/>
        </authorList>
    </citation>
    <scope>IDENTIFICATION</scope>
</reference>
<evidence type="ECO:0000256" key="5">
    <source>
        <dbReference type="ARBA" id="ARBA00005371"/>
    </source>
</evidence>
<dbReference type="GO" id="GO:0097504">
    <property type="term" value="C:Gemini of Cajal bodies"/>
    <property type="evidence" value="ECO:0007669"/>
    <property type="project" value="UniProtKB-SubCell"/>
</dbReference>
<dbReference type="InterPro" id="IPR002999">
    <property type="entry name" value="Tudor"/>
</dbReference>
<dbReference type="GO" id="GO:0003723">
    <property type="term" value="F:RNA binding"/>
    <property type="evidence" value="ECO:0007669"/>
    <property type="project" value="InterPro"/>
</dbReference>
<feature type="domain" description="Tudor" evidence="11">
    <location>
        <begin position="102"/>
        <end position="160"/>
    </location>
</feature>
<dbReference type="GO" id="GO:0008380">
    <property type="term" value="P:RNA splicing"/>
    <property type="evidence" value="ECO:0007669"/>
    <property type="project" value="UniProtKB-KW"/>
</dbReference>
<reference evidence="12" key="2">
    <citation type="submission" date="2025-08" db="UniProtKB">
        <authorList>
            <consortium name="Ensembl"/>
        </authorList>
    </citation>
    <scope>IDENTIFICATION</scope>
</reference>
<dbReference type="PANTHER" id="PTHR39267:SF1">
    <property type="entry name" value="SURVIVAL MOTOR NEURON PROTEIN"/>
    <property type="match status" value="1"/>
</dbReference>
<evidence type="ECO:0000256" key="2">
    <source>
        <dbReference type="ARBA" id="ARBA00004408"/>
    </source>
</evidence>
<protein>
    <recommendedName>
        <fullName evidence="11">Tudor domain-containing protein</fullName>
    </recommendedName>
</protein>
<name>A0AAY4EUZ7_9TELE</name>
<dbReference type="SMART" id="SM00333">
    <property type="entry name" value="TUDOR"/>
    <property type="match status" value="2"/>
</dbReference>
<evidence type="ECO:0000256" key="1">
    <source>
        <dbReference type="ARBA" id="ARBA00004216"/>
    </source>
</evidence>
<proteinExistence type="inferred from homology"/>
<evidence type="ECO:0000256" key="10">
    <source>
        <dbReference type="SAM" id="MobiDB-lite"/>
    </source>
</evidence>
<dbReference type="Gene3D" id="2.30.30.140">
    <property type="match status" value="2"/>
</dbReference>
<dbReference type="GO" id="GO:0043204">
    <property type="term" value="C:perikaryon"/>
    <property type="evidence" value="ECO:0007669"/>
    <property type="project" value="UniProtKB-SubCell"/>
</dbReference>
<evidence type="ECO:0000313" key="12">
    <source>
        <dbReference type="Ensembl" id="ENSDCDP00010061213.1"/>
    </source>
</evidence>
<dbReference type="GO" id="GO:0015030">
    <property type="term" value="C:Cajal body"/>
    <property type="evidence" value="ECO:0007669"/>
    <property type="project" value="UniProtKB-SubCell"/>
</dbReference>
<comment type="similarity">
    <text evidence="5">Belongs to the SMN family.</text>
</comment>
<gene>
    <name evidence="12" type="primary">LOC114802576</name>
</gene>
<evidence type="ECO:0000256" key="7">
    <source>
        <dbReference type="ARBA" id="ARBA00023187"/>
    </source>
</evidence>
<feature type="region of interest" description="Disordered" evidence="10">
    <location>
        <begin position="207"/>
        <end position="234"/>
    </location>
</feature>
<dbReference type="PANTHER" id="PTHR39267">
    <property type="entry name" value="SURVIVAL MOTOR NEURON-LIKE PROTEIN 1"/>
    <property type="match status" value="1"/>
</dbReference>
<feature type="region of interest" description="Disordered" evidence="10">
    <location>
        <begin position="1"/>
        <end position="20"/>
    </location>
</feature>
<keyword evidence="13" id="KW-1185">Reference proteome</keyword>
<evidence type="ECO:0000256" key="4">
    <source>
        <dbReference type="ARBA" id="ARBA00004484"/>
    </source>
</evidence>
<dbReference type="AlphaFoldDB" id="A0AAY4EUZ7"/>
<dbReference type="PROSITE" id="PS50304">
    <property type="entry name" value="TUDOR"/>
    <property type="match status" value="2"/>
</dbReference>
<dbReference type="InterPro" id="IPR010304">
    <property type="entry name" value="SMN_Tudor"/>
</dbReference>
<dbReference type="SUPFAM" id="SSF63748">
    <property type="entry name" value="Tudor/PWWP/MBT"/>
    <property type="match status" value="2"/>
</dbReference>
<dbReference type="Ensembl" id="ENSDCDT00010071976.1">
    <property type="protein sequence ID" value="ENSDCDP00010061213.1"/>
    <property type="gene ID" value="ENSDCDG00010033834.1"/>
</dbReference>
<dbReference type="InterPro" id="IPR040424">
    <property type="entry name" value="Smn1"/>
</dbReference>
<dbReference type="RefSeq" id="XP_028857437.1">
    <property type="nucleotide sequence ID" value="XM_029001604.1"/>
</dbReference>
<organism evidence="12 13">
    <name type="scientific">Denticeps clupeoides</name>
    <name type="common">denticle herring</name>
    <dbReference type="NCBI Taxonomy" id="299321"/>
    <lineage>
        <taxon>Eukaryota</taxon>
        <taxon>Metazoa</taxon>
        <taxon>Chordata</taxon>
        <taxon>Craniata</taxon>
        <taxon>Vertebrata</taxon>
        <taxon>Euteleostomi</taxon>
        <taxon>Actinopterygii</taxon>
        <taxon>Neopterygii</taxon>
        <taxon>Teleostei</taxon>
        <taxon>Clupei</taxon>
        <taxon>Clupeiformes</taxon>
        <taxon>Denticipitoidei</taxon>
        <taxon>Denticipitidae</taxon>
        <taxon>Denticeps</taxon>
    </lineage>
</organism>
<dbReference type="GeneTree" id="ENSGT00940000175916"/>
<evidence type="ECO:0000313" key="13">
    <source>
        <dbReference type="Proteomes" id="UP000694580"/>
    </source>
</evidence>
<dbReference type="GO" id="GO:0006397">
    <property type="term" value="P:mRNA processing"/>
    <property type="evidence" value="ECO:0007669"/>
    <property type="project" value="UniProtKB-KW"/>
</dbReference>
<sequence length="323" mass="35744">MNTFTKSVVTSPDRVDDENREACEAEQWDDSPKGSINTDNAHQWTAGSPCRARWPGDGLLYPATLVCVDGERATVRYEGYGNEQELELNALLPGEVWAEQQQWVVGSRCCAVWSEDGLVYPAVLVWIKGSRCRVQFEFYGNEEETDLSTLLPPGNLAFNEDFEQDIQGVFLPVGICGPKGNERKMSEDIALFLPSFNHCQNNTKPLAFNPRAQKNIDNGSSDSEKQNRPSQPLPFFPPLTPFTALLEDMSGQPLLPPPFPPCKGSPLASGGSDADATPLTSLLLSWYLCGFHAGCYTMTMQPQNSPEMADKGIPKAKFCYYEQ</sequence>
<feature type="compositionally biased region" description="Polar residues" evidence="10">
    <location>
        <begin position="1"/>
        <end position="10"/>
    </location>
</feature>
<feature type="domain" description="Tudor" evidence="11">
    <location>
        <begin position="43"/>
        <end position="101"/>
    </location>
</feature>